<sequence length="69" mass="7733">MDLKKQTPQQAGKELVHAVRQAAGGQGGDVMVTAAINRLETFVRISVEAIEELQQELSRLREEVRRSKM</sequence>
<accession>A0ABZ0CLX5</accession>
<evidence type="ECO:0000313" key="1">
    <source>
        <dbReference type="EMBL" id="WOB05874.1"/>
    </source>
</evidence>
<dbReference type="EMBL" id="CP136336">
    <property type="protein sequence ID" value="WOB05874.1"/>
    <property type="molecule type" value="Genomic_DNA"/>
</dbReference>
<keyword evidence="2" id="KW-1185">Reference proteome</keyword>
<gene>
    <name evidence="1" type="ORF">RXV79_13175</name>
</gene>
<dbReference type="RefSeq" id="WP_257824074.1">
    <property type="nucleotide sequence ID" value="NZ_CP136336.1"/>
</dbReference>
<protein>
    <submittedName>
        <fullName evidence="1">Uncharacterized protein</fullName>
    </submittedName>
</protein>
<organism evidence="1 2">
    <name type="scientific">Piscinibacter gummiphilus</name>
    <dbReference type="NCBI Taxonomy" id="946333"/>
    <lineage>
        <taxon>Bacteria</taxon>
        <taxon>Pseudomonadati</taxon>
        <taxon>Pseudomonadota</taxon>
        <taxon>Betaproteobacteria</taxon>
        <taxon>Burkholderiales</taxon>
        <taxon>Sphaerotilaceae</taxon>
        <taxon>Piscinibacter</taxon>
    </lineage>
</organism>
<dbReference type="Proteomes" id="UP001303946">
    <property type="component" value="Chromosome"/>
</dbReference>
<reference evidence="1 2" key="1">
    <citation type="submission" date="2023-10" db="EMBL/GenBank/DDBJ databases">
        <title>Bacteria for the degradation of biodegradable plastic PBAT(Polybutylene adipate terephthalate).</title>
        <authorList>
            <person name="Weon H.-Y."/>
            <person name="Yeon J."/>
        </authorList>
    </citation>
    <scope>NUCLEOTIDE SEQUENCE [LARGE SCALE GENOMIC DNA]</scope>
    <source>
        <strain evidence="1 2">SBD 7-3</strain>
    </source>
</reference>
<name>A0ABZ0CLX5_9BURK</name>
<evidence type="ECO:0000313" key="2">
    <source>
        <dbReference type="Proteomes" id="UP001303946"/>
    </source>
</evidence>
<proteinExistence type="predicted"/>